<dbReference type="InterPro" id="IPR003838">
    <property type="entry name" value="ABC3_permease_C"/>
</dbReference>
<dbReference type="InterPro" id="IPR025857">
    <property type="entry name" value="MacB_PCD"/>
</dbReference>
<dbReference type="Pfam" id="PF02687">
    <property type="entry name" value="FtsX"/>
    <property type="match status" value="2"/>
</dbReference>
<dbReference type="Pfam" id="PF12704">
    <property type="entry name" value="MacB_PCD"/>
    <property type="match status" value="2"/>
</dbReference>
<dbReference type="Proteomes" id="UP000292958">
    <property type="component" value="Unassembled WGS sequence"/>
</dbReference>
<dbReference type="PANTHER" id="PTHR30572">
    <property type="entry name" value="MEMBRANE COMPONENT OF TRANSPORTER-RELATED"/>
    <property type="match status" value="1"/>
</dbReference>
<dbReference type="NCBIfam" id="TIGR03434">
    <property type="entry name" value="ADOP"/>
    <property type="match status" value="1"/>
</dbReference>
<keyword evidence="5 7" id="KW-0472">Membrane</keyword>
<feature type="transmembrane region" description="Helical" evidence="7">
    <location>
        <begin position="771"/>
        <end position="795"/>
    </location>
</feature>
<dbReference type="EMBL" id="SHKW01000001">
    <property type="protein sequence ID" value="RZU41920.1"/>
    <property type="molecule type" value="Genomic_DNA"/>
</dbReference>
<dbReference type="InterPro" id="IPR017800">
    <property type="entry name" value="ADOP"/>
</dbReference>
<gene>
    <name evidence="10" type="ORF">BDD14_3462</name>
</gene>
<feature type="transmembrane region" description="Helical" evidence="7">
    <location>
        <begin position="405"/>
        <end position="429"/>
    </location>
</feature>
<dbReference type="GO" id="GO:0005886">
    <property type="term" value="C:plasma membrane"/>
    <property type="evidence" value="ECO:0007669"/>
    <property type="project" value="UniProtKB-SubCell"/>
</dbReference>
<keyword evidence="11" id="KW-1185">Reference proteome</keyword>
<organism evidence="10 11">
    <name type="scientific">Edaphobacter modestus</name>
    <dbReference type="NCBI Taxonomy" id="388466"/>
    <lineage>
        <taxon>Bacteria</taxon>
        <taxon>Pseudomonadati</taxon>
        <taxon>Acidobacteriota</taxon>
        <taxon>Terriglobia</taxon>
        <taxon>Terriglobales</taxon>
        <taxon>Acidobacteriaceae</taxon>
        <taxon>Edaphobacter</taxon>
    </lineage>
</organism>
<evidence type="ECO:0000313" key="11">
    <source>
        <dbReference type="Proteomes" id="UP000292958"/>
    </source>
</evidence>
<evidence type="ECO:0000313" key="10">
    <source>
        <dbReference type="EMBL" id="RZU41920.1"/>
    </source>
</evidence>
<evidence type="ECO:0000256" key="3">
    <source>
        <dbReference type="ARBA" id="ARBA00022692"/>
    </source>
</evidence>
<evidence type="ECO:0000259" key="9">
    <source>
        <dbReference type="Pfam" id="PF12704"/>
    </source>
</evidence>
<feature type="transmembrane region" description="Helical" evidence="7">
    <location>
        <begin position="310"/>
        <end position="332"/>
    </location>
</feature>
<keyword evidence="3 7" id="KW-0812">Transmembrane</keyword>
<evidence type="ECO:0000256" key="2">
    <source>
        <dbReference type="ARBA" id="ARBA00022475"/>
    </source>
</evidence>
<comment type="subcellular location">
    <subcellularLocation>
        <location evidence="1">Cell membrane</location>
        <topology evidence="1">Multi-pass membrane protein</topology>
    </subcellularLocation>
</comment>
<feature type="domain" description="ABC3 transporter permease C-terminal" evidence="8">
    <location>
        <begin position="730"/>
        <end position="843"/>
    </location>
</feature>
<keyword evidence="2" id="KW-1003">Cell membrane</keyword>
<accession>A0A4Q7YW60</accession>
<reference evidence="10 11" key="1">
    <citation type="submission" date="2019-02" db="EMBL/GenBank/DDBJ databases">
        <title>Genomic Encyclopedia of Archaeal and Bacterial Type Strains, Phase II (KMG-II): from individual species to whole genera.</title>
        <authorList>
            <person name="Goeker M."/>
        </authorList>
    </citation>
    <scope>NUCLEOTIDE SEQUENCE [LARGE SCALE GENOMIC DNA]</scope>
    <source>
        <strain evidence="10 11">DSM 18101</strain>
    </source>
</reference>
<evidence type="ECO:0000256" key="7">
    <source>
        <dbReference type="SAM" id="Phobius"/>
    </source>
</evidence>
<feature type="transmembrane region" description="Helical" evidence="7">
    <location>
        <begin position="815"/>
        <end position="835"/>
    </location>
</feature>
<feature type="transmembrane region" description="Helical" evidence="7">
    <location>
        <begin position="450"/>
        <end position="474"/>
    </location>
</feature>
<evidence type="ECO:0000256" key="6">
    <source>
        <dbReference type="ARBA" id="ARBA00038076"/>
    </source>
</evidence>
<feature type="transmembrane region" description="Helical" evidence="7">
    <location>
        <begin position="727"/>
        <end position="751"/>
    </location>
</feature>
<dbReference type="AlphaFoldDB" id="A0A4Q7YW60"/>
<evidence type="ECO:0000256" key="4">
    <source>
        <dbReference type="ARBA" id="ARBA00022989"/>
    </source>
</evidence>
<proteinExistence type="inferred from homology"/>
<feature type="domain" description="MacB-like periplasmic core" evidence="9">
    <location>
        <begin position="22"/>
        <end position="261"/>
    </location>
</feature>
<feature type="domain" description="MacB-like periplasmic core" evidence="9">
    <location>
        <begin position="460"/>
        <end position="640"/>
    </location>
</feature>
<comment type="similarity">
    <text evidence="6">Belongs to the ABC-4 integral membrane protein family.</text>
</comment>
<evidence type="ECO:0000256" key="5">
    <source>
        <dbReference type="ARBA" id="ARBA00023136"/>
    </source>
</evidence>
<feature type="transmembrane region" description="Helical" evidence="7">
    <location>
        <begin position="21"/>
        <end position="47"/>
    </location>
</feature>
<dbReference type="GO" id="GO:0022857">
    <property type="term" value="F:transmembrane transporter activity"/>
    <property type="evidence" value="ECO:0007669"/>
    <property type="project" value="TreeGrafter"/>
</dbReference>
<evidence type="ECO:0000259" key="8">
    <source>
        <dbReference type="Pfam" id="PF02687"/>
    </source>
</evidence>
<protein>
    <submittedName>
        <fullName evidence="10">Putative permease</fullName>
    </submittedName>
</protein>
<comment type="caution">
    <text evidence="10">The sequence shown here is derived from an EMBL/GenBank/DDBJ whole genome shotgun (WGS) entry which is preliminary data.</text>
</comment>
<sequence length="850" mass="92114">MNRLIQDVKFALRQLRKAPGFTLTAILTLALGIGANAAIFTLVHAVLLKNLPVIDPKTLVRVGDTDDCCVNGGTPDKNDYSIFAYELYTHLRDNTPEFEHLAAMQAGIGYGSITARSGRTDALPKASRGEMVSGNYFQVFDLKPYVGRLLVPSDDVMGAPMGVVMSYQTWQRDYASDPSIVGSTFTLNTYPVTILGITPPGFYGDRMTDTPPDFYIPMSMEPIMGPAHPTSLLHRRGANWLYLLGRVKPGTDVPQLQAKMSASLRNYLAQIELYQKKGQEKNLAQSHVVLTPGGAGIENMQQEFGTGLRLLISISALVLLIACANIANLVLVRGMARRAETSIRMALGAQRTRLILQMLTESVVLSCIGGLVGLIVAFVGTRLLLTMAFPDATNLPIHASPSLPVLGFAFGISLLTGLIFGIAPAWVTSHSEPAEALRGSNRSTKDHSGWLQRSLVILQAALSLVLLVGAGLLAKSLNKLENQDFGVETEDRVVAHFSPENAGYKPEQLQGLYDRIEQGLHGLPGLERVALSLYTPLEGNNWGEGVFLQGRPEPRVGDEIGASWLRVGPEFFDIVGHRILRGRGITIHDTATSTPVVVVNQTFVKKFFPKGEDPIGAHFGISGMESAGDFEIIGVVSDVKYVDVRRPVRAMYFRPLLQVAHTKPEDDIRSLYAGAIMLQTKGTIEGLESQMRRTLANIDPNLTITRYNTFSGQIRGQFNQDRLIARLTLMFGVLALVLASVGLYGVTAYSVARRTPEIGVRMALGANRWSVVGMVLREAMLQAGIGLAIGIPVAWMSARFVQSQLYNVGGHDTVVLAMAVAVLAFAACAAGLIPAQRAASTDPVKALRTE</sequence>
<feature type="transmembrane region" description="Helical" evidence="7">
    <location>
        <begin position="363"/>
        <end position="385"/>
    </location>
</feature>
<name>A0A4Q7YW60_9BACT</name>
<keyword evidence="4 7" id="KW-1133">Transmembrane helix</keyword>
<dbReference type="InterPro" id="IPR050250">
    <property type="entry name" value="Macrolide_Exporter_MacB"/>
</dbReference>
<feature type="domain" description="ABC3 transporter permease C-terminal" evidence="8">
    <location>
        <begin position="313"/>
        <end position="433"/>
    </location>
</feature>
<dbReference type="PANTHER" id="PTHR30572:SF4">
    <property type="entry name" value="ABC TRANSPORTER PERMEASE YTRF"/>
    <property type="match status" value="1"/>
</dbReference>
<evidence type="ECO:0000256" key="1">
    <source>
        <dbReference type="ARBA" id="ARBA00004651"/>
    </source>
</evidence>